<organism evidence="1 2">
    <name type="scientific">Mediterraneibacter gnavus</name>
    <name type="common">Ruminococcus gnavus</name>
    <dbReference type="NCBI Taxonomy" id="33038"/>
    <lineage>
        <taxon>Bacteria</taxon>
        <taxon>Bacillati</taxon>
        <taxon>Bacillota</taxon>
        <taxon>Clostridia</taxon>
        <taxon>Lachnospirales</taxon>
        <taxon>Lachnospiraceae</taxon>
        <taxon>Mediterraneibacter</taxon>
    </lineage>
</organism>
<name>A0A2N5PY56_MEDGN</name>
<dbReference type="AlphaFoldDB" id="A0A2N5PY56"/>
<dbReference type="EMBL" id="NIHW01000031">
    <property type="protein sequence ID" value="PLT84556.1"/>
    <property type="molecule type" value="Genomic_DNA"/>
</dbReference>
<sequence length="147" mass="17801">MNLKNKYIKEYHEYVKHTPMTEKEKEALREWVMDGNSVYNNPSMSVDEHSRPTDFLADYRYHQEIYQQLEQLTGKDKENYLARLRGEDTIDTLREDLQKACYERDIYYKVLLKHGLLQEAKEYLEVRLELSRTMQLTVLPFEELPFK</sequence>
<proteinExistence type="predicted"/>
<accession>A0A2N5PY56</accession>
<dbReference type="Proteomes" id="UP000234840">
    <property type="component" value="Unassembled WGS sequence"/>
</dbReference>
<comment type="caution">
    <text evidence="1">The sequence shown here is derived from an EMBL/GenBank/DDBJ whole genome shotgun (WGS) entry which is preliminary data.</text>
</comment>
<protein>
    <submittedName>
        <fullName evidence="1">Uncharacterized protein</fullName>
    </submittedName>
</protein>
<dbReference type="RefSeq" id="WP_101882765.1">
    <property type="nucleotide sequence ID" value="NZ_NIHW01000031.1"/>
</dbReference>
<reference evidence="1 2" key="1">
    <citation type="journal article" date="2017" name="Genome Med.">
        <title>A novel Ruminococcus gnavus clade enriched in inflammatory bowel disease patients.</title>
        <authorList>
            <person name="Hall A.B."/>
            <person name="Yassour M."/>
            <person name="Sauk J."/>
            <person name="Garner A."/>
            <person name="Jiang X."/>
            <person name="Arthur T."/>
            <person name="Lagoudas G.K."/>
            <person name="Vatanen T."/>
            <person name="Fornelos N."/>
            <person name="Wilson R."/>
            <person name="Bertha M."/>
            <person name="Cohen M."/>
            <person name="Garber J."/>
            <person name="Khalili H."/>
            <person name="Gevers D."/>
            <person name="Ananthakrishnan A.N."/>
            <person name="Kugathasan S."/>
            <person name="Lander E.S."/>
            <person name="Blainey P."/>
            <person name="Vlamakis H."/>
            <person name="Xavier R.J."/>
            <person name="Huttenhower C."/>
        </authorList>
    </citation>
    <scope>NUCLEOTIDE SEQUENCE [LARGE SCALE GENOMIC DNA]</scope>
    <source>
        <strain evidence="1 2">RJX1128</strain>
    </source>
</reference>
<gene>
    <name evidence="1" type="ORF">CDL20_11700</name>
</gene>
<evidence type="ECO:0000313" key="2">
    <source>
        <dbReference type="Proteomes" id="UP000234840"/>
    </source>
</evidence>
<evidence type="ECO:0000313" key="1">
    <source>
        <dbReference type="EMBL" id="PLT84556.1"/>
    </source>
</evidence>